<gene>
    <name evidence="1" type="ORF">NEF87_001084</name>
</gene>
<name>A0ABY6HMQ7_9ARCH</name>
<dbReference type="EMBL" id="CP104013">
    <property type="protein sequence ID" value="UYP44799.1"/>
    <property type="molecule type" value="Genomic_DNA"/>
</dbReference>
<reference evidence="1" key="1">
    <citation type="submission" date="2022-09" db="EMBL/GenBank/DDBJ databases">
        <title>Actin cytoskeleton and complex cell architecture in an #Asgard archaeon.</title>
        <authorList>
            <person name="Ponce Toledo R.I."/>
            <person name="Schleper C."/>
            <person name="Rodrigues Oliveira T."/>
            <person name="Wollweber F."/>
            <person name="Xu J."/>
            <person name="Rittmann S."/>
            <person name="Klingl A."/>
            <person name="Pilhofer M."/>
        </authorList>
    </citation>
    <scope>NUCLEOTIDE SEQUENCE</scope>
    <source>
        <strain evidence="1">B-35</strain>
    </source>
</reference>
<protein>
    <submittedName>
        <fullName evidence="1">Uncharacterized protein</fullName>
    </submittedName>
</protein>
<accession>A0ABY6HMQ7</accession>
<keyword evidence="2" id="KW-1185">Reference proteome</keyword>
<evidence type="ECO:0000313" key="1">
    <source>
        <dbReference type="EMBL" id="UYP44799.1"/>
    </source>
</evidence>
<dbReference type="Proteomes" id="UP001208689">
    <property type="component" value="Chromosome"/>
</dbReference>
<evidence type="ECO:0000313" key="2">
    <source>
        <dbReference type="Proteomes" id="UP001208689"/>
    </source>
</evidence>
<proteinExistence type="predicted"/>
<organism evidence="1 2">
    <name type="scientific">Candidatus Lokiarchaeum ossiferum</name>
    <dbReference type="NCBI Taxonomy" id="2951803"/>
    <lineage>
        <taxon>Archaea</taxon>
        <taxon>Promethearchaeati</taxon>
        <taxon>Promethearchaeota</taxon>
        <taxon>Promethearchaeia</taxon>
        <taxon>Promethearchaeales</taxon>
        <taxon>Promethearchaeaceae</taxon>
        <taxon>Candidatus Lokiarchaeum</taxon>
    </lineage>
</organism>
<sequence length="206" mass="24095">MEKMNKPFLEISVVSTTDASLDVVEVLKKIKKSIMEYPGNPPLSAKITTKPSVLFTFASLNHFKAMYEKDYRIYSYLYEEIIQKQVDLSANIFKTGAESLATNLTQESTKNKENYIVLRYYSNNIAPMRRHYQLIYKVNEIFGFQITNEEVQDGFLRFFKTREDFEGLSIGCDEVAKWMEVFRIFKIDVEHPSIKEFIEIIQSYLG</sequence>